<dbReference type="GO" id="GO:0006352">
    <property type="term" value="P:DNA-templated transcription initiation"/>
    <property type="evidence" value="ECO:0007669"/>
    <property type="project" value="InterPro"/>
</dbReference>
<accession>A0A518AWM2</accession>
<evidence type="ECO:0000256" key="1">
    <source>
        <dbReference type="ARBA" id="ARBA00023015"/>
    </source>
</evidence>
<protein>
    <submittedName>
        <fullName evidence="7">RNA polymerase sigma factor</fullName>
    </submittedName>
</protein>
<feature type="domain" description="RNA polymerase sigma-70 region 2" evidence="6">
    <location>
        <begin position="33"/>
        <end position="102"/>
    </location>
</feature>
<evidence type="ECO:0000256" key="5">
    <source>
        <dbReference type="SAM" id="MobiDB-lite"/>
    </source>
</evidence>
<dbReference type="AlphaFoldDB" id="A0A518AWM2"/>
<dbReference type="Proteomes" id="UP000315750">
    <property type="component" value="Chromosome"/>
</dbReference>
<name>A0A518AWM2_9BACT</name>
<keyword evidence="2" id="KW-0731">Sigma factor</keyword>
<reference evidence="7 8" key="1">
    <citation type="submission" date="2019-02" db="EMBL/GenBank/DDBJ databases">
        <title>Deep-cultivation of Planctomycetes and their phenomic and genomic characterization uncovers novel biology.</title>
        <authorList>
            <person name="Wiegand S."/>
            <person name="Jogler M."/>
            <person name="Boedeker C."/>
            <person name="Pinto D."/>
            <person name="Vollmers J."/>
            <person name="Rivas-Marin E."/>
            <person name="Kohn T."/>
            <person name="Peeters S.H."/>
            <person name="Heuer A."/>
            <person name="Rast P."/>
            <person name="Oberbeckmann S."/>
            <person name="Bunk B."/>
            <person name="Jeske O."/>
            <person name="Meyerdierks A."/>
            <person name="Storesund J.E."/>
            <person name="Kallscheuer N."/>
            <person name="Luecker S."/>
            <person name="Lage O.M."/>
            <person name="Pohl T."/>
            <person name="Merkel B.J."/>
            <person name="Hornburger P."/>
            <person name="Mueller R.-W."/>
            <person name="Bruemmer F."/>
            <person name="Labrenz M."/>
            <person name="Spormann A.M."/>
            <person name="Op den Camp H."/>
            <person name="Overmann J."/>
            <person name="Amann R."/>
            <person name="Jetten M.S.M."/>
            <person name="Mascher T."/>
            <person name="Medema M.H."/>
            <person name="Devos D.P."/>
            <person name="Kaster A.-K."/>
            <person name="Ovreas L."/>
            <person name="Rohde M."/>
            <person name="Galperin M.Y."/>
            <person name="Jogler C."/>
        </authorList>
    </citation>
    <scope>NUCLEOTIDE SEQUENCE [LARGE SCALE GENOMIC DNA]</scope>
    <source>
        <strain evidence="7 8">Pan181</strain>
    </source>
</reference>
<keyword evidence="8" id="KW-1185">Reference proteome</keyword>
<dbReference type="OrthoDB" id="254728at2"/>
<keyword evidence="4" id="KW-0804">Transcription</keyword>
<evidence type="ECO:0000313" key="7">
    <source>
        <dbReference type="EMBL" id="QDU59124.1"/>
    </source>
</evidence>
<dbReference type="Gene3D" id="1.10.1740.10">
    <property type="match status" value="1"/>
</dbReference>
<dbReference type="SUPFAM" id="SSF88946">
    <property type="entry name" value="Sigma2 domain of RNA polymerase sigma factors"/>
    <property type="match status" value="1"/>
</dbReference>
<dbReference type="PANTHER" id="PTHR43133">
    <property type="entry name" value="RNA POLYMERASE ECF-TYPE SIGMA FACTO"/>
    <property type="match status" value="1"/>
</dbReference>
<evidence type="ECO:0000256" key="3">
    <source>
        <dbReference type="ARBA" id="ARBA00023125"/>
    </source>
</evidence>
<evidence type="ECO:0000313" key="8">
    <source>
        <dbReference type="Proteomes" id="UP000315750"/>
    </source>
</evidence>
<sequence length="248" mass="28810">MDERLSRIDTMWSMVQRAHRQDATEFAKAQQQMIDRYGGAVRRYAMAALRDPEAADEVYQEFALKFVRGDYGKADPAKGRFRSFLKTSLYHLIVDFQRRRGRQQQQATPLVDDTPDDVESYQAPDDQEFINSWRANLLGRVWQQLEREELTTGKPYHTVLRARVEHPDVRSPELAKLVSDLLHKEMNAGAVRVMLHRAREKFGDLLIDEVANTLSDASAEAVEEELIELDLWQYCKPALERRSEQSEQ</sequence>
<gene>
    <name evidence="7" type="ORF">Pan181_53650</name>
</gene>
<dbReference type="InterPro" id="IPR013325">
    <property type="entry name" value="RNA_pol_sigma_r2"/>
</dbReference>
<dbReference type="KEGG" id="amuc:Pan181_53650"/>
<evidence type="ECO:0000256" key="2">
    <source>
        <dbReference type="ARBA" id="ARBA00023082"/>
    </source>
</evidence>
<dbReference type="RefSeq" id="WP_145251814.1">
    <property type="nucleotide sequence ID" value="NZ_CP036278.1"/>
</dbReference>
<dbReference type="Pfam" id="PF04542">
    <property type="entry name" value="Sigma70_r2"/>
    <property type="match status" value="1"/>
</dbReference>
<evidence type="ECO:0000256" key="4">
    <source>
        <dbReference type="ARBA" id="ARBA00023163"/>
    </source>
</evidence>
<keyword evidence="1" id="KW-0805">Transcription regulation</keyword>
<dbReference type="InterPro" id="IPR039425">
    <property type="entry name" value="RNA_pol_sigma-70-like"/>
</dbReference>
<keyword evidence="3" id="KW-0238">DNA-binding</keyword>
<dbReference type="GO" id="GO:0016987">
    <property type="term" value="F:sigma factor activity"/>
    <property type="evidence" value="ECO:0007669"/>
    <property type="project" value="UniProtKB-KW"/>
</dbReference>
<dbReference type="EMBL" id="CP036278">
    <property type="protein sequence ID" value="QDU59124.1"/>
    <property type="molecule type" value="Genomic_DNA"/>
</dbReference>
<dbReference type="InterPro" id="IPR007627">
    <property type="entry name" value="RNA_pol_sigma70_r2"/>
</dbReference>
<dbReference type="GO" id="GO:0003677">
    <property type="term" value="F:DNA binding"/>
    <property type="evidence" value="ECO:0007669"/>
    <property type="project" value="UniProtKB-KW"/>
</dbReference>
<dbReference type="PANTHER" id="PTHR43133:SF8">
    <property type="entry name" value="RNA POLYMERASE SIGMA FACTOR HI_1459-RELATED"/>
    <property type="match status" value="1"/>
</dbReference>
<evidence type="ECO:0000259" key="6">
    <source>
        <dbReference type="Pfam" id="PF04542"/>
    </source>
</evidence>
<feature type="region of interest" description="Disordered" evidence="5">
    <location>
        <begin position="100"/>
        <end position="122"/>
    </location>
</feature>
<organism evidence="7 8">
    <name type="scientific">Aeoliella mucimassa</name>
    <dbReference type="NCBI Taxonomy" id="2527972"/>
    <lineage>
        <taxon>Bacteria</taxon>
        <taxon>Pseudomonadati</taxon>
        <taxon>Planctomycetota</taxon>
        <taxon>Planctomycetia</taxon>
        <taxon>Pirellulales</taxon>
        <taxon>Lacipirellulaceae</taxon>
        <taxon>Aeoliella</taxon>
    </lineage>
</organism>
<proteinExistence type="predicted"/>